<dbReference type="EMBL" id="CATOUU010000697">
    <property type="protein sequence ID" value="CAI9941999.1"/>
    <property type="molecule type" value="Genomic_DNA"/>
</dbReference>
<evidence type="ECO:0000313" key="7">
    <source>
        <dbReference type="Proteomes" id="UP001642409"/>
    </source>
</evidence>
<evidence type="ECO:0000313" key="4">
    <source>
        <dbReference type="EMBL" id="CAI9941999.1"/>
    </source>
</evidence>
<reference evidence="5 7" key="2">
    <citation type="submission" date="2024-07" db="EMBL/GenBank/DDBJ databases">
        <authorList>
            <person name="Akdeniz Z."/>
        </authorList>
    </citation>
    <scope>NUCLEOTIDE SEQUENCE [LARGE SCALE GENOMIC DNA]</scope>
</reference>
<dbReference type="InterPro" id="IPR000668">
    <property type="entry name" value="Peptidase_C1A_C"/>
</dbReference>
<evidence type="ECO:0000313" key="6">
    <source>
        <dbReference type="EMBL" id="CAL5993577.1"/>
    </source>
</evidence>
<dbReference type="InterPro" id="IPR013128">
    <property type="entry name" value="Peptidase_C1A"/>
</dbReference>
<dbReference type="SMART" id="SM00645">
    <property type="entry name" value="Pept_C1"/>
    <property type="match status" value="1"/>
</dbReference>
<evidence type="ECO:0000313" key="5">
    <source>
        <dbReference type="EMBL" id="CAL5993569.1"/>
    </source>
</evidence>
<organism evidence="3">
    <name type="scientific">Hexamita inflata</name>
    <dbReference type="NCBI Taxonomy" id="28002"/>
    <lineage>
        <taxon>Eukaryota</taxon>
        <taxon>Metamonada</taxon>
        <taxon>Diplomonadida</taxon>
        <taxon>Hexamitidae</taxon>
        <taxon>Hexamitinae</taxon>
        <taxon>Hexamita</taxon>
    </lineage>
</organism>
<dbReference type="Gene3D" id="3.90.70.10">
    <property type="entry name" value="Cysteine proteinases"/>
    <property type="match status" value="1"/>
</dbReference>
<evidence type="ECO:0000313" key="3">
    <source>
        <dbReference type="EMBL" id="CAI9941995.1"/>
    </source>
</evidence>
<reference evidence="3" key="1">
    <citation type="submission" date="2023-06" db="EMBL/GenBank/DDBJ databases">
        <authorList>
            <person name="Kurt Z."/>
        </authorList>
    </citation>
    <scope>NUCLEOTIDE SEQUENCE</scope>
</reference>
<sequence>MLGIAILAAHEDVVAVLQNIPGITWKAKVYDKMHAYSTKAIQKLQFTQPAYSANTKDPLPDHLDWTEKRPDCMNVVSDIGMCCVSGLVSAANIISDMRCLKNLDSPRVEYSAQYMLNCDTQYKAPLCDDMPVQPDGWTFLIDNGTVPESCVSYKSGKTGKTGKCPVKCDDQSKLPNRTHIKSVLFICNFNDPENEQRIMRALINGPIQTVIQVTEDLNYYESGIYQYEFGAWVGWTYCEIVGFGEENGVKFWKVKNERGSDWGENGFFRIVRGTGKQGGENDIESQCYQAVV</sequence>
<gene>
    <name evidence="5" type="ORF">HINF_LOCUS13130</name>
    <name evidence="6" type="ORF">HINF_LOCUS13134</name>
    <name evidence="3" type="ORF">HINF_LOCUS29640</name>
    <name evidence="4" type="ORF">HINF_LOCUS29644</name>
</gene>
<evidence type="ECO:0000256" key="1">
    <source>
        <dbReference type="ARBA" id="ARBA00008455"/>
    </source>
</evidence>
<dbReference type="SUPFAM" id="SSF54001">
    <property type="entry name" value="Cysteine proteinases"/>
    <property type="match status" value="1"/>
</dbReference>
<dbReference type="GO" id="GO:0006508">
    <property type="term" value="P:proteolysis"/>
    <property type="evidence" value="ECO:0007669"/>
    <property type="project" value="InterPro"/>
</dbReference>
<dbReference type="EMBL" id="CATOUU010000697">
    <property type="protein sequence ID" value="CAI9941995.1"/>
    <property type="molecule type" value="Genomic_DNA"/>
</dbReference>
<dbReference type="Pfam" id="PF00112">
    <property type="entry name" value="Peptidase_C1"/>
    <property type="match status" value="1"/>
</dbReference>
<feature type="domain" description="Peptidase C1A papain C-terminal" evidence="2">
    <location>
        <begin position="59"/>
        <end position="291"/>
    </location>
</feature>
<dbReference type="InterPro" id="IPR038765">
    <property type="entry name" value="Papain-like_cys_pep_sf"/>
</dbReference>
<dbReference type="AlphaFoldDB" id="A0AA86U4C2"/>
<keyword evidence="7" id="KW-1185">Reference proteome</keyword>
<evidence type="ECO:0000259" key="2">
    <source>
        <dbReference type="SMART" id="SM00645"/>
    </source>
</evidence>
<protein>
    <submittedName>
        <fullName evidence="3">Cathepsin B</fullName>
    </submittedName>
    <submittedName>
        <fullName evidence="5">Cathepsin_B</fullName>
    </submittedName>
</protein>
<name>A0AA86U4C2_9EUKA</name>
<dbReference type="GO" id="GO:0008234">
    <property type="term" value="F:cysteine-type peptidase activity"/>
    <property type="evidence" value="ECO:0007669"/>
    <property type="project" value="InterPro"/>
</dbReference>
<comment type="similarity">
    <text evidence="1">Belongs to the peptidase C1 family.</text>
</comment>
<accession>A0AA86U4C2</accession>
<dbReference type="Proteomes" id="UP001642409">
    <property type="component" value="Unassembled WGS sequence"/>
</dbReference>
<comment type="caution">
    <text evidence="3">The sequence shown here is derived from an EMBL/GenBank/DDBJ whole genome shotgun (WGS) entry which is preliminary data.</text>
</comment>
<dbReference type="PANTHER" id="PTHR12411">
    <property type="entry name" value="CYSTEINE PROTEASE FAMILY C1-RELATED"/>
    <property type="match status" value="1"/>
</dbReference>
<dbReference type="EMBL" id="CAXDID020000030">
    <property type="protein sequence ID" value="CAL5993577.1"/>
    <property type="molecule type" value="Genomic_DNA"/>
</dbReference>
<dbReference type="EMBL" id="CAXDID020000030">
    <property type="protein sequence ID" value="CAL5993569.1"/>
    <property type="molecule type" value="Genomic_DNA"/>
</dbReference>
<proteinExistence type="inferred from homology"/>